<accession>A0A1V0S9L2</accession>
<dbReference type="Pfam" id="PF00082">
    <property type="entry name" value="Peptidase_S8"/>
    <property type="match status" value="1"/>
</dbReference>
<evidence type="ECO:0000313" key="5">
    <source>
        <dbReference type="EMBL" id="ARF08379.1"/>
    </source>
</evidence>
<dbReference type="SUPFAM" id="SSF52743">
    <property type="entry name" value="Subtilisin-like"/>
    <property type="match status" value="1"/>
</dbReference>
<gene>
    <name evidence="5" type="ORF">Catovirus_1_429</name>
</gene>
<dbReference type="PRINTS" id="PR00723">
    <property type="entry name" value="SUBTILISIN"/>
</dbReference>
<dbReference type="InterPro" id="IPR015500">
    <property type="entry name" value="Peptidase_S8_subtilisin-rel"/>
</dbReference>
<keyword evidence="1" id="KW-0645">Protease</keyword>
<dbReference type="InterPro" id="IPR000209">
    <property type="entry name" value="Peptidase_S8/S53_dom"/>
</dbReference>
<name>A0A1V0S9L2_9VIRU</name>
<dbReference type="GO" id="GO:0016485">
    <property type="term" value="P:protein processing"/>
    <property type="evidence" value="ECO:0007669"/>
    <property type="project" value="TreeGrafter"/>
</dbReference>
<dbReference type="GO" id="GO:0016020">
    <property type="term" value="C:membrane"/>
    <property type="evidence" value="ECO:0007669"/>
    <property type="project" value="TreeGrafter"/>
</dbReference>
<dbReference type="PROSITE" id="PS00137">
    <property type="entry name" value="SUBTILASE_HIS"/>
    <property type="match status" value="1"/>
</dbReference>
<evidence type="ECO:0000259" key="4">
    <source>
        <dbReference type="Pfam" id="PF00082"/>
    </source>
</evidence>
<feature type="domain" description="Peptidase S8/S53" evidence="4">
    <location>
        <begin position="36"/>
        <end position="320"/>
    </location>
</feature>
<dbReference type="Gene3D" id="2.60.120.260">
    <property type="entry name" value="Galactose-binding domain-like"/>
    <property type="match status" value="1"/>
</dbReference>
<dbReference type="PROSITE" id="PS00138">
    <property type="entry name" value="SUBTILASE_SER"/>
    <property type="match status" value="1"/>
</dbReference>
<evidence type="ECO:0000256" key="2">
    <source>
        <dbReference type="ARBA" id="ARBA00022801"/>
    </source>
</evidence>
<dbReference type="EMBL" id="KY684083">
    <property type="protein sequence ID" value="ARF08379.1"/>
    <property type="molecule type" value="Genomic_DNA"/>
</dbReference>
<protein>
    <submittedName>
        <fullName evidence="5">Subtilase family protein</fullName>
    </submittedName>
</protein>
<evidence type="ECO:0000256" key="3">
    <source>
        <dbReference type="ARBA" id="ARBA00022825"/>
    </source>
</evidence>
<dbReference type="GO" id="GO:0004252">
    <property type="term" value="F:serine-type endopeptidase activity"/>
    <property type="evidence" value="ECO:0007669"/>
    <property type="project" value="InterPro"/>
</dbReference>
<dbReference type="PANTHER" id="PTHR42884">
    <property type="entry name" value="PROPROTEIN CONVERTASE SUBTILISIN/KEXIN-RELATED"/>
    <property type="match status" value="1"/>
</dbReference>
<dbReference type="InterPro" id="IPR022398">
    <property type="entry name" value="Peptidase_S8_His-AS"/>
</dbReference>
<reference evidence="5" key="1">
    <citation type="journal article" date="2017" name="Science">
        <title>Giant viruses with an expanded complement of translation system components.</title>
        <authorList>
            <person name="Schulz F."/>
            <person name="Yutin N."/>
            <person name="Ivanova N.N."/>
            <person name="Ortega D.R."/>
            <person name="Lee T.K."/>
            <person name="Vierheilig J."/>
            <person name="Daims H."/>
            <person name="Horn M."/>
            <person name="Wagner M."/>
            <person name="Jensen G.J."/>
            <person name="Kyrpides N.C."/>
            <person name="Koonin E.V."/>
            <person name="Woyke T."/>
        </authorList>
    </citation>
    <scope>NUCLEOTIDE SEQUENCE</scope>
    <source>
        <strain evidence="5">CTV1</strain>
    </source>
</reference>
<dbReference type="PROSITE" id="PS51892">
    <property type="entry name" value="SUBTILASE"/>
    <property type="match status" value="1"/>
</dbReference>
<dbReference type="PANTHER" id="PTHR42884:SF14">
    <property type="entry name" value="NEUROENDOCRINE CONVERTASE 1"/>
    <property type="match status" value="1"/>
</dbReference>
<dbReference type="InterPro" id="IPR008979">
    <property type="entry name" value="Galactose-bd-like_sf"/>
</dbReference>
<dbReference type="InterPro" id="IPR036852">
    <property type="entry name" value="Peptidase_S8/S53_dom_sf"/>
</dbReference>
<dbReference type="Gene3D" id="3.40.50.200">
    <property type="entry name" value="Peptidase S8/S53 domain"/>
    <property type="match status" value="1"/>
</dbReference>
<evidence type="ECO:0000256" key="1">
    <source>
        <dbReference type="ARBA" id="ARBA00022670"/>
    </source>
</evidence>
<keyword evidence="2" id="KW-0378">Hydrolase</keyword>
<dbReference type="InterPro" id="IPR023828">
    <property type="entry name" value="Peptidase_S8_Ser-AS"/>
</dbReference>
<organism evidence="5">
    <name type="scientific">Catovirus CTV1</name>
    <dbReference type="NCBI Taxonomy" id="1977631"/>
    <lineage>
        <taxon>Viruses</taxon>
        <taxon>Varidnaviria</taxon>
        <taxon>Bamfordvirae</taxon>
        <taxon>Nucleocytoviricota</taxon>
        <taxon>Megaviricetes</taxon>
        <taxon>Imitervirales</taxon>
        <taxon>Mimiviridae</taxon>
        <taxon>Klosneuvirinae</taxon>
        <taxon>Catovirus</taxon>
    </lineage>
</organism>
<sequence length="507" mass="56873">MDKISELLEVKPQFLQKEWHLVEINVGYAWKKNIKGKNVTVCVADDGIFYNPDIKIESTKVNPIIEDAEIMVKEQAYLHGTSIGGIVSGKGNKYMIGIAPESKLVSYIILGPLAESISKKYPYHKFILKNKDKIDIFNNSFGPQNEASPNVEEEQTFEILKSIEIASHKGRCGKGNIFVFAAGNENVSGGLASYNLLINHRYTISVGAINSNLDNSTYSNIGLGILCVAPAGRDQTLLYIAVRTPVPSSFDQFGITTTLPYSKDLAKKGLIPYTHDFNGTSAACPMVSGCVALLLEYRPDLTWRDVKEIISRSCYQDYYINSTVPPEDFVFNGNNVLVSQRSGYGIINVKKMIKNAKKWKLLPKEKNASAESEINTTLNLNNKSFTIKLDISKNMIIETVQVYLTVNSKPSVKPQLILNMDVCITSPMGTKLKLINNQVGFLQDPDFEVPEDLQYYDNEPFLCELLRGEKSQGQWKIEFKWNEVESIPDTENILKYVKLDIYGHKKC</sequence>
<keyword evidence="3" id="KW-0720">Serine protease</keyword>
<proteinExistence type="predicted"/>
<dbReference type="SUPFAM" id="SSF49785">
    <property type="entry name" value="Galactose-binding domain-like"/>
    <property type="match status" value="1"/>
</dbReference>